<feature type="compositionally biased region" description="Polar residues" evidence="10">
    <location>
        <begin position="155"/>
        <end position="168"/>
    </location>
</feature>
<dbReference type="GO" id="GO:0016607">
    <property type="term" value="C:nuclear speck"/>
    <property type="evidence" value="ECO:0007669"/>
    <property type="project" value="Ensembl"/>
</dbReference>
<evidence type="ECO:0000256" key="1">
    <source>
        <dbReference type="ARBA" id="ARBA00011065"/>
    </source>
</evidence>
<dbReference type="GO" id="GO:0004725">
    <property type="term" value="F:protein tyrosine phosphatase activity"/>
    <property type="evidence" value="ECO:0007669"/>
    <property type="project" value="UniProtKB-UniRule"/>
</dbReference>
<evidence type="ECO:0000313" key="13">
    <source>
        <dbReference type="Proteomes" id="UP000233020"/>
    </source>
</evidence>
<dbReference type="PANTHER" id="PTHR10828">
    <property type="entry name" value="M-PHASE INDUCER PHOSPHATASE DUAL SPECIFICITY PHOSPHATASE CDC25"/>
    <property type="match status" value="1"/>
</dbReference>
<dbReference type="GO" id="GO:0050699">
    <property type="term" value="F:WW domain binding"/>
    <property type="evidence" value="ECO:0007669"/>
    <property type="project" value="Ensembl"/>
</dbReference>
<evidence type="ECO:0000256" key="6">
    <source>
        <dbReference type="ARBA" id="ARBA00023306"/>
    </source>
</evidence>
<reference evidence="12" key="2">
    <citation type="submission" date="2025-09" db="UniProtKB">
        <authorList>
            <consortium name="Ensembl"/>
        </authorList>
    </citation>
    <scope>IDENTIFICATION</scope>
</reference>
<comment type="function">
    <text evidence="9">Tyrosine protein phosphatase which functions as a dosage-dependent inducer of mitotic progression.</text>
</comment>
<comment type="similarity">
    <text evidence="1 9">Belongs to the MPI phosphatase family.</text>
</comment>
<proteinExistence type="inferred from homology"/>
<feature type="domain" description="Rhodanese" evidence="11">
    <location>
        <begin position="366"/>
        <end position="473"/>
    </location>
</feature>
<accession>A0A2K5CRF3</accession>
<dbReference type="GO" id="GO:0110032">
    <property type="term" value="P:positive regulation of G2/MI transition of meiotic cell cycle"/>
    <property type="evidence" value="ECO:0007669"/>
    <property type="project" value="TreeGrafter"/>
</dbReference>
<keyword evidence="3 9" id="KW-0498">Mitosis</keyword>
<dbReference type="FunFam" id="3.40.250.10:FF:000004">
    <property type="entry name" value="M-phase inducer phosphatase 1 isoform X1"/>
    <property type="match status" value="1"/>
</dbReference>
<sequence length="518" mass="58641">MFFSCENSKTMSTELFSSIREEGRSDSGPSFRSNQRKMLNLLLERETSFTVCPDVSRTPVGEFLGDSTNLSILSGGTPKRCLDLSNLSGGEISATQLTTSADLDETGHLDSSGLQEVQLAGMNHHQHLMKSSPAQLICSTPNGLDRGHRKRDAMCSSSANKENENSTLRPLEWHAPRNLRFQKRSGEPYASPFSLLDNGNLVDSEMKYLGSPITAVPKLDKNPKLREDQAEEISDELMEFSLGDQEAKASVNRSCLYRSPSMPENLNRLRLKQVDKCKDNAMPDKVKETYFSGQGKLRKGLHLKKTVSLCDINIAEMLEEDSNQGHLIGDFSKVCALPTVSGKHQDLKYVSPETVAALLLGKFQGLIEKFYVIDCRYPYEYLGGHIQGALNLYSQEELFNFFLKKPIVPLDTQKRIIIVFHCEFSSERGPRMCRSLREEDRSLNQYPALYYPELYILKGGYRDFFPEYTELCEPQSYCPMHHQDHKAELLRCRSQSKMQEGERQLLEQIALLVKDMSP</sequence>
<comment type="function">
    <text evidence="7">Functions as a dosage-dependent inducer in mitotic control. Tyrosine protein phosphatase required for progression of the cell cycle. When phosphorylated, highly effective in activating G2 cells into prophase. Directly dephosphorylates CDK1 and activates its kinase activity.</text>
</comment>
<gene>
    <name evidence="12" type="primary">CDC25C</name>
</gene>
<organism evidence="12 13">
    <name type="scientific">Aotus nancymaae</name>
    <name type="common">Ma's night monkey</name>
    <dbReference type="NCBI Taxonomy" id="37293"/>
    <lineage>
        <taxon>Eukaryota</taxon>
        <taxon>Metazoa</taxon>
        <taxon>Chordata</taxon>
        <taxon>Craniata</taxon>
        <taxon>Vertebrata</taxon>
        <taxon>Euteleostomi</taxon>
        <taxon>Mammalia</taxon>
        <taxon>Eutheria</taxon>
        <taxon>Euarchontoglires</taxon>
        <taxon>Primates</taxon>
        <taxon>Haplorrhini</taxon>
        <taxon>Platyrrhini</taxon>
        <taxon>Aotidae</taxon>
        <taxon>Aotus</taxon>
    </lineage>
</organism>
<evidence type="ECO:0000259" key="11">
    <source>
        <dbReference type="PROSITE" id="PS50206"/>
    </source>
</evidence>
<dbReference type="OrthoDB" id="26523at2759"/>
<evidence type="ECO:0000313" key="12">
    <source>
        <dbReference type="Ensembl" id="ENSANAP00000011271.1"/>
    </source>
</evidence>
<reference evidence="12" key="1">
    <citation type="submission" date="2025-08" db="UniProtKB">
        <authorList>
            <consortium name="Ensembl"/>
        </authorList>
    </citation>
    <scope>IDENTIFICATION</scope>
</reference>
<dbReference type="GO" id="GO:0120283">
    <property type="term" value="F:protein serine/threonine kinase binding"/>
    <property type="evidence" value="ECO:0007669"/>
    <property type="project" value="Ensembl"/>
</dbReference>
<dbReference type="GO" id="GO:0000086">
    <property type="term" value="P:G2/M transition of mitotic cell cycle"/>
    <property type="evidence" value="ECO:0007669"/>
    <property type="project" value="Ensembl"/>
</dbReference>
<dbReference type="STRING" id="37293.ENSANAP00000011271"/>
<dbReference type="SMART" id="SM00450">
    <property type="entry name" value="RHOD"/>
    <property type="match status" value="1"/>
</dbReference>
<dbReference type="Proteomes" id="UP000233020">
    <property type="component" value="Unplaced"/>
</dbReference>
<keyword evidence="2 9" id="KW-0132">Cell division</keyword>
<feature type="region of interest" description="Disordered" evidence="10">
    <location>
        <begin position="143"/>
        <end position="171"/>
    </location>
</feature>
<dbReference type="InterPro" id="IPR001763">
    <property type="entry name" value="Rhodanese-like_dom"/>
</dbReference>
<dbReference type="CDD" id="cd01530">
    <property type="entry name" value="Cdc25"/>
    <property type="match status" value="1"/>
</dbReference>
<dbReference type="EC" id="3.1.3.48" evidence="9"/>
<keyword evidence="5 9" id="KW-0904">Protein phosphatase</keyword>
<evidence type="ECO:0000256" key="5">
    <source>
        <dbReference type="ARBA" id="ARBA00022912"/>
    </source>
</evidence>
<keyword evidence="13" id="KW-1185">Reference proteome</keyword>
<dbReference type="GO" id="GO:0010971">
    <property type="term" value="P:positive regulation of G2/M transition of mitotic cell cycle"/>
    <property type="evidence" value="ECO:0007669"/>
    <property type="project" value="TreeGrafter"/>
</dbReference>
<dbReference type="AlphaFoldDB" id="A0A2K5CRF3"/>
<keyword evidence="6 9" id="KW-0131">Cell cycle</keyword>
<dbReference type="PROSITE" id="PS50206">
    <property type="entry name" value="RHODANESE_3"/>
    <property type="match status" value="1"/>
</dbReference>
<evidence type="ECO:0000256" key="9">
    <source>
        <dbReference type="RuleBase" id="RU368028"/>
    </source>
</evidence>
<dbReference type="SUPFAM" id="SSF52821">
    <property type="entry name" value="Rhodanese/Cell cycle control phosphatase"/>
    <property type="match status" value="1"/>
</dbReference>
<protein>
    <recommendedName>
        <fullName evidence="9">M-phase inducer phosphatase</fullName>
        <ecNumber evidence="9">3.1.3.48</ecNumber>
    </recommendedName>
</protein>
<dbReference type="Gene3D" id="3.40.250.10">
    <property type="entry name" value="Rhodanese-like domain"/>
    <property type="match status" value="1"/>
</dbReference>
<dbReference type="CTD" id="995"/>
<evidence type="ECO:0000256" key="7">
    <source>
        <dbReference type="ARBA" id="ARBA00046004"/>
    </source>
</evidence>
<keyword evidence="4 9" id="KW-0378">Hydrolase</keyword>
<dbReference type="PRINTS" id="PR00716">
    <property type="entry name" value="MPIPHPHTASE"/>
</dbReference>
<dbReference type="GO" id="GO:0051301">
    <property type="term" value="P:cell division"/>
    <property type="evidence" value="ECO:0007669"/>
    <property type="project" value="UniProtKB-UniRule"/>
</dbReference>
<dbReference type="KEGG" id="anan:105733958"/>
<dbReference type="GO" id="GO:0005758">
    <property type="term" value="C:mitochondrial intermembrane space"/>
    <property type="evidence" value="ECO:0007669"/>
    <property type="project" value="Ensembl"/>
</dbReference>
<dbReference type="GeneTree" id="ENSGT00940000161460"/>
<dbReference type="GeneID" id="105733958"/>
<dbReference type="Pfam" id="PF00581">
    <property type="entry name" value="Rhodanese"/>
    <property type="match status" value="1"/>
</dbReference>
<dbReference type="Ensembl" id="ENSANAT00000029080.1">
    <property type="protein sequence ID" value="ENSANAP00000011271.1"/>
    <property type="gene ID" value="ENSANAG00000023585.1"/>
</dbReference>
<name>A0A2K5CRF3_AOTNA</name>
<dbReference type="GO" id="GO:0008283">
    <property type="term" value="P:cell population proliferation"/>
    <property type="evidence" value="ECO:0007669"/>
    <property type="project" value="UniProtKB-ARBA"/>
</dbReference>
<evidence type="ECO:0000256" key="2">
    <source>
        <dbReference type="ARBA" id="ARBA00022618"/>
    </source>
</evidence>
<dbReference type="InterPro" id="IPR036873">
    <property type="entry name" value="Rhodanese-like_dom_sf"/>
</dbReference>
<evidence type="ECO:0000256" key="10">
    <source>
        <dbReference type="SAM" id="MobiDB-lite"/>
    </source>
</evidence>
<dbReference type="GO" id="GO:0005829">
    <property type="term" value="C:cytosol"/>
    <property type="evidence" value="ECO:0007669"/>
    <property type="project" value="Ensembl"/>
</dbReference>
<dbReference type="InterPro" id="IPR000751">
    <property type="entry name" value="MPI_Phosphatase"/>
</dbReference>
<evidence type="ECO:0000256" key="3">
    <source>
        <dbReference type="ARBA" id="ARBA00022776"/>
    </source>
</evidence>
<evidence type="ECO:0000256" key="8">
    <source>
        <dbReference type="ARBA" id="ARBA00051341"/>
    </source>
</evidence>
<comment type="catalytic activity">
    <reaction evidence="8">
        <text>O-phospho-L-tyrosyl-[protein] + H2O = L-tyrosyl-[protein] + phosphate</text>
        <dbReference type="Rhea" id="RHEA:10684"/>
        <dbReference type="Rhea" id="RHEA-COMP:10136"/>
        <dbReference type="Rhea" id="RHEA-COMP:20101"/>
        <dbReference type="ChEBI" id="CHEBI:15377"/>
        <dbReference type="ChEBI" id="CHEBI:43474"/>
        <dbReference type="ChEBI" id="CHEBI:46858"/>
        <dbReference type="ChEBI" id="CHEBI:61978"/>
        <dbReference type="EC" id="3.1.3.48"/>
    </reaction>
    <physiologicalReaction direction="left-to-right" evidence="8">
        <dbReference type="Rhea" id="RHEA:10685"/>
    </physiologicalReaction>
</comment>
<dbReference type="PANTHER" id="PTHR10828:SF64">
    <property type="entry name" value="M-PHASE INDUCER PHOSPHATASE 3"/>
    <property type="match status" value="1"/>
</dbReference>
<evidence type="ECO:0000256" key="4">
    <source>
        <dbReference type="ARBA" id="ARBA00022801"/>
    </source>
</evidence>